<reference evidence="4" key="1">
    <citation type="journal article" date="2020" name="Stud. Mycol.">
        <title>101 Dothideomycetes genomes: A test case for predicting lifestyles and emergence of pathogens.</title>
        <authorList>
            <person name="Haridas S."/>
            <person name="Albert R."/>
            <person name="Binder M."/>
            <person name="Bloem J."/>
            <person name="LaButti K."/>
            <person name="Salamov A."/>
            <person name="Andreopoulos B."/>
            <person name="Baker S."/>
            <person name="Barry K."/>
            <person name="Bills G."/>
            <person name="Bluhm B."/>
            <person name="Cannon C."/>
            <person name="Castanera R."/>
            <person name="Culley D."/>
            <person name="Daum C."/>
            <person name="Ezra D."/>
            <person name="Gonzalez J."/>
            <person name="Henrissat B."/>
            <person name="Kuo A."/>
            <person name="Liang C."/>
            <person name="Lipzen A."/>
            <person name="Lutzoni F."/>
            <person name="Magnuson J."/>
            <person name="Mondo S."/>
            <person name="Nolan M."/>
            <person name="Ohm R."/>
            <person name="Pangilinan J."/>
            <person name="Park H.-J."/>
            <person name="Ramirez L."/>
            <person name="Alfaro M."/>
            <person name="Sun H."/>
            <person name="Tritt A."/>
            <person name="Yoshinaga Y."/>
            <person name="Zwiers L.-H."/>
            <person name="Turgeon B."/>
            <person name="Goodwin S."/>
            <person name="Spatafora J."/>
            <person name="Crous P."/>
            <person name="Grigoriev I."/>
        </authorList>
    </citation>
    <scope>NUCLEOTIDE SEQUENCE [LARGE SCALE GENOMIC DNA]</scope>
    <source>
        <strain evidence="4">CBS 304.66</strain>
    </source>
</reference>
<accession>A0A9P4JVU5</accession>
<feature type="compositionally biased region" description="Acidic residues" evidence="2">
    <location>
        <begin position="115"/>
        <end position="125"/>
    </location>
</feature>
<organism evidence="3 4">
    <name type="scientific">Lojkania enalia</name>
    <dbReference type="NCBI Taxonomy" id="147567"/>
    <lineage>
        <taxon>Eukaryota</taxon>
        <taxon>Fungi</taxon>
        <taxon>Dikarya</taxon>
        <taxon>Ascomycota</taxon>
        <taxon>Pezizomycotina</taxon>
        <taxon>Dothideomycetes</taxon>
        <taxon>Pleosporomycetidae</taxon>
        <taxon>Pleosporales</taxon>
        <taxon>Pleosporales incertae sedis</taxon>
        <taxon>Lojkania</taxon>
    </lineage>
</organism>
<protein>
    <recommendedName>
        <fullName evidence="5">AT hook domain-containing protein</fullName>
    </recommendedName>
</protein>
<name>A0A9P4JVU5_9PLEO</name>
<dbReference type="OrthoDB" id="5377952at2759"/>
<evidence type="ECO:0000313" key="4">
    <source>
        <dbReference type="Proteomes" id="UP000800093"/>
    </source>
</evidence>
<evidence type="ECO:0000256" key="1">
    <source>
        <dbReference type="SAM" id="Coils"/>
    </source>
</evidence>
<feature type="region of interest" description="Disordered" evidence="2">
    <location>
        <begin position="228"/>
        <end position="279"/>
    </location>
</feature>
<dbReference type="AlphaFoldDB" id="A0A9P4JVU5"/>
<dbReference type="EMBL" id="ML986787">
    <property type="protein sequence ID" value="KAF2258084.1"/>
    <property type="molecule type" value="Genomic_DNA"/>
</dbReference>
<feature type="region of interest" description="Disordered" evidence="2">
    <location>
        <begin position="31"/>
        <end position="159"/>
    </location>
</feature>
<feature type="region of interest" description="Disordered" evidence="2">
    <location>
        <begin position="298"/>
        <end position="495"/>
    </location>
</feature>
<gene>
    <name evidence="3" type="ORF">CC78DRAFT_622122</name>
</gene>
<evidence type="ECO:0000256" key="2">
    <source>
        <dbReference type="SAM" id="MobiDB-lite"/>
    </source>
</evidence>
<evidence type="ECO:0008006" key="5">
    <source>
        <dbReference type="Google" id="ProtNLM"/>
    </source>
</evidence>
<feature type="compositionally biased region" description="Basic and acidic residues" evidence="2">
    <location>
        <begin position="402"/>
        <end position="420"/>
    </location>
</feature>
<sequence>MVLNDRQVRREQRMRGAGTTQIVGGGFGFNIPGAISSKPKQRTPQLQPAKQTFLPLSLGKTPDAPAGATNGSMKRHRSASLQRSADSSLKRVGAFLTPTQLGKRKRDSSRAQSAGEDDGEPDELSPEGAINGGSVKSIEKSRRVTTVTSPIQEDLGEQDELSLDGDDIIATGATRKVARHLSPGIQQTPIPGIFRTRLSTAASAERTPIAKTTSHMSVTRSQEIVRLGRNAKSSEPTPRTPVLPASQQRRGRSISATRLASDSVSQDQTESAEQSDDELSVLQSSVARIALQQLALSRSPPTSEALKDDGRVDELSSPAQPTPTNHAPAQRTPQSRPSGTIDVQERNDTLLKGHNRHKRHPIVQDEDDAEPVRVKLTIRKSKRTPRKTPGEALQAEGPEQVENVRPDEQFPEGGRQRQEPDETALSDVDAEVISSLEEESTENTAMENPEAEPAPRPAGARKSKPTKVSQHAQAEFQRPPPQKKPRHSSLSTQKITTMRLPGFAVKGVTAVDTSWHSISRLINSSALSHKEKKDNSRDRNRRRGIQRSLNHLLAFHDALENRFLNIQDLNGALALNTVKCRENKKVLSRLRNEYLELRDRREEVLVQKDDAVLQFQRDRDTFNERQDLSNNLFEIENAVNKGKDRAEREGRTDEGPWIPLGMLVEGVSRSIGGHREGNRWLDTVRGFNGLLESATGVLEGRV</sequence>
<keyword evidence="1" id="KW-0175">Coiled coil</keyword>
<feature type="coiled-coil region" evidence="1">
    <location>
        <begin position="580"/>
        <end position="607"/>
    </location>
</feature>
<feature type="compositionally biased region" description="Polar residues" evidence="2">
    <location>
        <begin position="317"/>
        <end position="338"/>
    </location>
</feature>
<feature type="compositionally biased region" description="Acidic residues" evidence="2">
    <location>
        <begin position="421"/>
        <end position="441"/>
    </location>
</feature>
<feature type="compositionally biased region" description="Basic and acidic residues" evidence="2">
    <location>
        <begin position="305"/>
        <end position="314"/>
    </location>
</feature>
<feature type="compositionally biased region" description="Polar residues" evidence="2">
    <location>
        <begin position="254"/>
        <end position="272"/>
    </location>
</feature>
<comment type="caution">
    <text evidence="3">The sequence shown here is derived from an EMBL/GenBank/DDBJ whole genome shotgun (WGS) entry which is preliminary data.</text>
</comment>
<keyword evidence="4" id="KW-1185">Reference proteome</keyword>
<proteinExistence type="predicted"/>
<evidence type="ECO:0000313" key="3">
    <source>
        <dbReference type="EMBL" id="KAF2258084.1"/>
    </source>
</evidence>
<dbReference type="Proteomes" id="UP000800093">
    <property type="component" value="Unassembled WGS sequence"/>
</dbReference>
<feature type="compositionally biased region" description="Basic residues" evidence="2">
    <location>
        <begin position="376"/>
        <end position="386"/>
    </location>
</feature>